<evidence type="ECO:0000259" key="2">
    <source>
        <dbReference type="Pfam" id="PF18850"/>
    </source>
</evidence>
<protein>
    <recommendedName>
        <fullName evidence="5">Large polyvalent protein associated domain-containing protein</fullName>
    </recommendedName>
</protein>
<dbReference type="InterPro" id="IPR040631">
    <property type="entry name" value="LPD30"/>
</dbReference>
<name>A0ABS1IV52_9GAMM</name>
<feature type="domain" description="Large polyvalent protein associated" evidence="1">
    <location>
        <begin position="206"/>
        <end position="294"/>
    </location>
</feature>
<reference evidence="3 4" key="1">
    <citation type="submission" date="2020-11" db="EMBL/GenBank/DDBJ databases">
        <title>Insectihabitans protaetiae gen. nov. sp. nov. and Insectihabitans allomyrinae sp. nov., isolated from larvae of Protaetia brevitarsis seulensis and Allomyrina dichotoma, respectively.</title>
        <authorList>
            <person name="Lee S.D."/>
            <person name="Byeon Y.-S."/>
            <person name="Kim S.-M."/>
            <person name="Yang H.L."/>
            <person name="Kim I.S."/>
        </authorList>
    </citation>
    <scope>NUCLEOTIDE SEQUENCE [LARGE SCALE GENOMIC DNA]</scope>
    <source>
        <strain evidence="3 4">BWR-B9</strain>
    </source>
</reference>
<dbReference type="RefSeq" id="WP_218468442.1">
    <property type="nucleotide sequence ID" value="NZ_JADRCR010000012.1"/>
</dbReference>
<evidence type="ECO:0000259" key="1">
    <source>
        <dbReference type="Pfam" id="PF18847"/>
    </source>
</evidence>
<comment type="caution">
    <text evidence="3">The sequence shown here is derived from an EMBL/GenBank/DDBJ whole genome shotgun (WGS) entry which is preliminary data.</text>
</comment>
<accession>A0ABS1IV52</accession>
<proteinExistence type="predicted"/>
<organism evidence="3 4">
    <name type="scientific">Limnobaculum allomyrinae</name>
    <dbReference type="NCBI Taxonomy" id="2791986"/>
    <lineage>
        <taxon>Bacteria</taxon>
        <taxon>Pseudomonadati</taxon>
        <taxon>Pseudomonadota</taxon>
        <taxon>Gammaproteobacteria</taxon>
        <taxon>Enterobacterales</taxon>
        <taxon>Budviciaceae</taxon>
        <taxon>Limnobaculum</taxon>
    </lineage>
</organism>
<feature type="domain" description="Large polyvalent protein associated" evidence="2">
    <location>
        <begin position="89"/>
        <end position="174"/>
    </location>
</feature>
<dbReference type="Pfam" id="PF18850">
    <property type="entry name" value="LPD30"/>
    <property type="match status" value="1"/>
</dbReference>
<dbReference type="InterPro" id="IPR041311">
    <property type="entry name" value="LPD29"/>
</dbReference>
<sequence>MSQQNVKTAAHESSETIFLTTKNVPYRHIRENLYQHIETGMTYTASSDGRLFDPVDLKEISSDGLLIMKPIKNEKGLIKIGQVIEHKRYGKAVVYGIHGVQGLTPVKVLGGGVVVTGGSAKFDIIYYEGTRYRHLPESILLGGSDWYVREDILAQEEIDKLLKFSDEKEAKEKADQEKEKIEFNNAISDFKVSDKYKHLIQGSDKYSGKLAAKNIRIELKKQFNGVKFSVRKNHFGSITISWIDGPKKDDVNNICSKYKTGRFNAYEDYHYDDVSAFNEVFGSASYISLTREYSDEFINEAIGILVDKYEYQFAGKEKPTVEDYRTGRLYNVGQEFCTRSLQNELSEILWEL</sequence>
<evidence type="ECO:0000313" key="3">
    <source>
        <dbReference type="EMBL" id="MBK5145562.1"/>
    </source>
</evidence>
<evidence type="ECO:0000313" key="4">
    <source>
        <dbReference type="Proteomes" id="UP001296921"/>
    </source>
</evidence>
<dbReference type="Proteomes" id="UP001296921">
    <property type="component" value="Unassembled WGS sequence"/>
</dbReference>
<evidence type="ECO:0008006" key="5">
    <source>
        <dbReference type="Google" id="ProtNLM"/>
    </source>
</evidence>
<dbReference type="Pfam" id="PF18847">
    <property type="entry name" value="LPD29"/>
    <property type="match status" value="1"/>
</dbReference>
<dbReference type="EMBL" id="JADRCR010000012">
    <property type="protein sequence ID" value="MBK5145562.1"/>
    <property type="molecule type" value="Genomic_DNA"/>
</dbReference>
<gene>
    <name evidence="3" type="ORF">I2494_17930</name>
</gene>
<keyword evidence="4" id="KW-1185">Reference proteome</keyword>